<evidence type="ECO:0000313" key="3">
    <source>
        <dbReference type="Proteomes" id="UP000824469"/>
    </source>
</evidence>
<dbReference type="AlphaFoldDB" id="A0AA38FDW1"/>
<feature type="non-terminal residue" evidence="2">
    <location>
        <position position="72"/>
    </location>
</feature>
<comment type="caution">
    <text evidence="2">The sequence shown here is derived from an EMBL/GenBank/DDBJ whole genome shotgun (WGS) entry which is preliminary data.</text>
</comment>
<keyword evidence="3" id="KW-1185">Reference proteome</keyword>
<feature type="non-terminal residue" evidence="2">
    <location>
        <position position="1"/>
    </location>
</feature>
<reference evidence="2 3" key="1">
    <citation type="journal article" date="2021" name="Nat. Plants">
        <title>The Taxus genome provides insights into paclitaxel biosynthesis.</title>
        <authorList>
            <person name="Xiong X."/>
            <person name="Gou J."/>
            <person name="Liao Q."/>
            <person name="Li Y."/>
            <person name="Zhou Q."/>
            <person name="Bi G."/>
            <person name="Li C."/>
            <person name="Du R."/>
            <person name="Wang X."/>
            <person name="Sun T."/>
            <person name="Guo L."/>
            <person name="Liang H."/>
            <person name="Lu P."/>
            <person name="Wu Y."/>
            <person name="Zhang Z."/>
            <person name="Ro D.K."/>
            <person name="Shang Y."/>
            <person name="Huang S."/>
            <person name="Yan J."/>
        </authorList>
    </citation>
    <scope>NUCLEOTIDE SEQUENCE [LARGE SCALE GENOMIC DNA]</scope>
    <source>
        <strain evidence="2">Ta-2019</strain>
    </source>
</reference>
<protein>
    <submittedName>
        <fullName evidence="2">Uncharacterized protein</fullName>
    </submittedName>
</protein>
<dbReference type="EMBL" id="JAHRHJ020000009">
    <property type="protein sequence ID" value="KAH9302994.1"/>
    <property type="molecule type" value="Genomic_DNA"/>
</dbReference>
<gene>
    <name evidence="2" type="ORF">KI387_014577</name>
</gene>
<proteinExistence type="predicted"/>
<sequence length="72" mass="7783">SEDANQNMEDIVVSQVPETQIVLAAPVPNATINSKENEPIAEQSDNNVQEDNINGSQRKHKLSGASEEKGPQ</sequence>
<accession>A0AA38FDW1</accession>
<dbReference type="Proteomes" id="UP000824469">
    <property type="component" value="Unassembled WGS sequence"/>
</dbReference>
<name>A0AA38FDW1_TAXCH</name>
<evidence type="ECO:0000313" key="2">
    <source>
        <dbReference type="EMBL" id="KAH9302994.1"/>
    </source>
</evidence>
<organism evidence="2 3">
    <name type="scientific">Taxus chinensis</name>
    <name type="common">Chinese yew</name>
    <name type="synonym">Taxus wallichiana var. chinensis</name>
    <dbReference type="NCBI Taxonomy" id="29808"/>
    <lineage>
        <taxon>Eukaryota</taxon>
        <taxon>Viridiplantae</taxon>
        <taxon>Streptophyta</taxon>
        <taxon>Embryophyta</taxon>
        <taxon>Tracheophyta</taxon>
        <taxon>Spermatophyta</taxon>
        <taxon>Pinopsida</taxon>
        <taxon>Pinidae</taxon>
        <taxon>Conifers II</taxon>
        <taxon>Cupressales</taxon>
        <taxon>Taxaceae</taxon>
        <taxon>Taxus</taxon>
    </lineage>
</organism>
<feature type="region of interest" description="Disordered" evidence="1">
    <location>
        <begin position="30"/>
        <end position="72"/>
    </location>
</feature>
<evidence type="ECO:0000256" key="1">
    <source>
        <dbReference type="SAM" id="MobiDB-lite"/>
    </source>
</evidence>
<feature type="compositionally biased region" description="Polar residues" evidence="1">
    <location>
        <begin position="43"/>
        <end position="56"/>
    </location>
</feature>